<dbReference type="InterPro" id="IPR010987">
    <property type="entry name" value="Glutathione-S-Trfase_C-like"/>
</dbReference>
<dbReference type="InterPro" id="IPR036396">
    <property type="entry name" value="Cyt_P450_sf"/>
</dbReference>
<dbReference type="GO" id="GO:0020037">
    <property type="term" value="F:heme binding"/>
    <property type="evidence" value="ECO:0007669"/>
    <property type="project" value="InterPro"/>
</dbReference>
<evidence type="ECO:0008006" key="11">
    <source>
        <dbReference type="Google" id="ProtNLM"/>
    </source>
</evidence>
<gene>
    <name evidence="9" type="ORF">SmJEL517_g05368</name>
</gene>
<evidence type="ECO:0000259" key="7">
    <source>
        <dbReference type="PROSITE" id="PS50404"/>
    </source>
</evidence>
<dbReference type="RefSeq" id="XP_031022703.1">
    <property type="nucleotide sequence ID" value="XM_031171294.1"/>
</dbReference>
<dbReference type="STRING" id="1806994.A0A507BVQ6"/>
<organism evidence="9 10">
    <name type="scientific">Synchytrium microbalum</name>
    <dbReference type="NCBI Taxonomy" id="1806994"/>
    <lineage>
        <taxon>Eukaryota</taxon>
        <taxon>Fungi</taxon>
        <taxon>Fungi incertae sedis</taxon>
        <taxon>Chytridiomycota</taxon>
        <taxon>Chytridiomycota incertae sedis</taxon>
        <taxon>Chytridiomycetes</taxon>
        <taxon>Synchytriales</taxon>
        <taxon>Synchytriaceae</taxon>
        <taxon>Synchytrium</taxon>
    </lineage>
</organism>
<dbReference type="SFLD" id="SFLDG01151">
    <property type="entry name" value="Main.2:_Nu-like"/>
    <property type="match status" value="1"/>
</dbReference>
<dbReference type="PANTHER" id="PTHR24305">
    <property type="entry name" value="CYTOCHROME P450"/>
    <property type="match status" value="1"/>
</dbReference>
<dbReference type="Pfam" id="PF00067">
    <property type="entry name" value="p450"/>
    <property type="match status" value="1"/>
</dbReference>
<dbReference type="Proteomes" id="UP000319731">
    <property type="component" value="Unassembled WGS sequence"/>
</dbReference>
<dbReference type="SFLD" id="SFLDS00019">
    <property type="entry name" value="Glutathione_Transferase_(cytos"/>
    <property type="match status" value="1"/>
</dbReference>
<comment type="caution">
    <text evidence="9">The sequence shown here is derived from an EMBL/GenBank/DDBJ whole genome shotgun (WGS) entry which is preliminary data.</text>
</comment>
<evidence type="ECO:0000256" key="1">
    <source>
        <dbReference type="ARBA" id="ARBA00001971"/>
    </source>
</evidence>
<dbReference type="AlphaFoldDB" id="A0A507BVQ6"/>
<evidence type="ECO:0000256" key="4">
    <source>
        <dbReference type="ARBA" id="ARBA00023004"/>
    </source>
</evidence>
<feature type="domain" description="GST C-terminal" evidence="8">
    <location>
        <begin position="569"/>
        <end position="702"/>
    </location>
</feature>
<reference evidence="9 10" key="1">
    <citation type="journal article" date="2019" name="Sci. Rep.">
        <title>Comparative genomics of chytrid fungi reveal insights into the obligate biotrophic and pathogenic lifestyle of Synchytrium endobioticum.</title>
        <authorList>
            <person name="van de Vossenberg B.T.L.H."/>
            <person name="Warris S."/>
            <person name="Nguyen H.D.T."/>
            <person name="van Gent-Pelzer M.P.E."/>
            <person name="Joly D.L."/>
            <person name="van de Geest H.C."/>
            <person name="Bonants P.J.M."/>
            <person name="Smith D.S."/>
            <person name="Levesque C.A."/>
            <person name="van der Lee T.A.J."/>
        </authorList>
    </citation>
    <scope>NUCLEOTIDE SEQUENCE [LARGE SCALE GENOMIC DNA]</scope>
    <source>
        <strain evidence="9 10">JEL517</strain>
    </source>
</reference>
<evidence type="ECO:0000313" key="10">
    <source>
        <dbReference type="Proteomes" id="UP000319731"/>
    </source>
</evidence>
<comment type="similarity">
    <text evidence="2">Belongs to the cytochrome P450 family.</text>
</comment>
<feature type="binding site" description="axial binding residue" evidence="5">
    <location>
        <position position="448"/>
    </location>
    <ligand>
        <name>heme</name>
        <dbReference type="ChEBI" id="CHEBI:30413"/>
    </ligand>
    <ligandPart>
        <name>Fe</name>
        <dbReference type="ChEBI" id="CHEBI:18248"/>
    </ligandPart>
</feature>
<comment type="cofactor">
    <cofactor evidence="1 5">
        <name>heme</name>
        <dbReference type="ChEBI" id="CHEBI:30413"/>
    </cofactor>
</comment>
<keyword evidence="5" id="KW-0349">Heme</keyword>
<dbReference type="EMBL" id="QEAO01000048">
    <property type="protein sequence ID" value="TPX31231.1"/>
    <property type="molecule type" value="Genomic_DNA"/>
</dbReference>
<dbReference type="SFLD" id="SFLDG00358">
    <property type="entry name" value="Main_(cytGST)"/>
    <property type="match status" value="1"/>
</dbReference>
<dbReference type="GO" id="GO:0016705">
    <property type="term" value="F:oxidoreductase activity, acting on paired donors, with incorporation or reduction of molecular oxygen"/>
    <property type="evidence" value="ECO:0007669"/>
    <property type="project" value="InterPro"/>
</dbReference>
<dbReference type="GO" id="GO:0005506">
    <property type="term" value="F:iron ion binding"/>
    <property type="evidence" value="ECO:0007669"/>
    <property type="project" value="InterPro"/>
</dbReference>
<evidence type="ECO:0000256" key="5">
    <source>
        <dbReference type="PIRSR" id="PIRSR602401-1"/>
    </source>
</evidence>
<sequence>MLQSPYLRYLAWFIVAYGGYRYLKRLVLIFASPLARLPGPKYPFFLGPLSLLVDKRFAQQKGFEIHEEWHRQYDSKVIRIGPQSVSVNDAALVHEILVTKDLPKSKIYDQLVAPGRKHDVLTVQDKHNHKFLRRFLSPAFSIKYLNGLEKYMADLFQKLATKLERRAKESSSGETTINIWKETKAYSVDVIGETAFGNSFGAVETGKAPIVDILERGLRAFAIITIFPFLKYMPFLPMMKKAKEGQDTINDYMTNLVKERRDGTVYRDDIMQIMIDGLDPDSGEKMQDPLIMQTAILFINAGSDTTGATMAYTLIELVRNPECLAKVEAEVLAVPVDPTTGLITASTAKGFTYLNSCINETLRLAPVATGVIRSTRDQEVTLSDGTFLPKETDIMIPIWAIHRGSIWDEPDRFNPDRFTKLAEEGVTNGDANNWTWSLIPFSSGSRNCVGKQFANMEMLLFLSNFIRSFEIRDANPSQSTEKAAFVTLTLAGTPNGWKASLPYKTHNVQMQKNEQKTEWFTKINPNGRIPAMVDHSKGGKDGFAVFESGAILLYLAEHYDPKHILLPADPLKRSQAIQWIMWQMGGLGPMQGQANHFSASRYAPEKIPYAIKRYQDETRRLYQVLDTHLKETGNEYIVGEFSAADIINIGWIGLHDWAGVSLDGLQHLQKWMDRMLQRPATRKGLDVPGKNPMIHGQTQEELKKREEGGRALIAQQLKEIEEKKKQSKL</sequence>
<dbReference type="InterPro" id="IPR002401">
    <property type="entry name" value="Cyt_P450_E_grp-I"/>
</dbReference>
<dbReference type="GeneID" id="42006591"/>
<dbReference type="InterPro" id="IPR040079">
    <property type="entry name" value="Glutathione_S-Trfase"/>
</dbReference>
<dbReference type="OrthoDB" id="422574at2759"/>
<accession>A0A507BVQ6</accession>
<evidence type="ECO:0000256" key="2">
    <source>
        <dbReference type="ARBA" id="ARBA00010617"/>
    </source>
</evidence>
<dbReference type="Gene3D" id="1.20.1050.10">
    <property type="match status" value="1"/>
</dbReference>
<protein>
    <recommendedName>
        <fullName evidence="11">Glutathione transferase</fullName>
    </recommendedName>
</protein>
<dbReference type="PROSITE" id="PS50404">
    <property type="entry name" value="GST_NTER"/>
    <property type="match status" value="1"/>
</dbReference>
<dbReference type="InterPro" id="IPR036249">
    <property type="entry name" value="Thioredoxin-like_sf"/>
</dbReference>
<dbReference type="Pfam" id="PF00043">
    <property type="entry name" value="GST_C"/>
    <property type="match status" value="1"/>
</dbReference>
<dbReference type="InterPro" id="IPR004045">
    <property type="entry name" value="Glutathione_S-Trfase_N"/>
</dbReference>
<keyword evidence="10" id="KW-1185">Reference proteome</keyword>
<dbReference type="GO" id="GO:0004497">
    <property type="term" value="F:monooxygenase activity"/>
    <property type="evidence" value="ECO:0007669"/>
    <property type="project" value="InterPro"/>
</dbReference>
<dbReference type="PROSITE" id="PS00086">
    <property type="entry name" value="CYTOCHROME_P450"/>
    <property type="match status" value="1"/>
</dbReference>
<dbReference type="SUPFAM" id="SSF52833">
    <property type="entry name" value="Thioredoxin-like"/>
    <property type="match status" value="1"/>
</dbReference>
<feature type="domain" description="GST N-terminal" evidence="7">
    <location>
        <begin position="501"/>
        <end position="563"/>
    </location>
</feature>
<dbReference type="SUPFAM" id="SSF47616">
    <property type="entry name" value="GST C-terminal domain-like"/>
    <property type="match status" value="1"/>
</dbReference>
<dbReference type="InterPro" id="IPR036282">
    <property type="entry name" value="Glutathione-S-Trfase_C_sf"/>
</dbReference>
<dbReference type="InterPro" id="IPR001128">
    <property type="entry name" value="Cyt_P450"/>
</dbReference>
<dbReference type="Gene3D" id="3.40.30.10">
    <property type="entry name" value="Glutaredoxin"/>
    <property type="match status" value="1"/>
</dbReference>
<keyword evidence="3 5" id="KW-0479">Metal-binding</keyword>
<dbReference type="CDD" id="cd03048">
    <property type="entry name" value="GST_N_Ure2p_like"/>
    <property type="match status" value="1"/>
</dbReference>
<keyword evidence="4 5" id="KW-0408">Iron</keyword>
<dbReference type="SUPFAM" id="SSF48264">
    <property type="entry name" value="Cytochrome P450"/>
    <property type="match status" value="1"/>
</dbReference>
<dbReference type="InterPro" id="IPR050121">
    <property type="entry name" value="Cytochrome_P450_monoxygenase"/>
</dbReference>
<proteinExistence type="inferred from homology"/>
<dbReference type="InterPro" id="IPR017972">
    <property type="entry name" value="Cyt_P450_CS"/>
</dbReference>
<dbReference type="Gene3D" id="1.10.630.10">
    <property type="entry name" value="Cytochrome P450"/>
    <property type="match status" value="1"/>
</dbReference>
<dbReference type="PRINTS" id="PR00385">
    <property type="entry name" value="P450"/>
</dbReference>
<dbReference type="PROSITE" id="PS50405">
    <property type="entry name" value="GST_CTER"/>
    <property type="match status" value="1"/>
</dbReference>
<evidence type="ECO:0000313" key="9">
    <source>
        <dbReference type="EMBL" id="TPX31231.1"/>
    </source>
</evidence>
<dbReference type="PRINTS" id="PR00463">
    <property type="entry name" value="EP450I"/>
</dbReference>
<dbReference type="Pfam" id="PF02798">
    <property type="entry name" value="GST_N"/>
    <property type="match status" value="1"/>
</dbReference>
<evidence type="ECO:0000256" key="3">
    <source>
        <dbReference type="ARBA" id="ARBA00022723"/>
    </source>
</evidence>
<name>A0A507BVQ6_9FUNG</name>
<feature type="region of interest" description="Disordered" evidence="6">
    <location>
        <begin position="682"/>
        <end position="708"/>
    </location>
</feature>
<dbReference type="InterPro" id="IPR004046">
    <property type="entry name" value="GST_C"/>
</dbReference>
<feature type="compositionally biased region" description="Basic and acidic residues" evidence="6">
    <location>
        <begin position="698"/>
        <end position="708"/>
    </location>
</feature>
<evidence type="ECO:0000256" key="6">
    <source>
        <dbReference type="SAM" id="MobiDB-lite"/>
    </source>
</evidence>
<dbReference type="PANTHER" id="PTHR24305:SF166">
    <property type="entry name" value="CYTOCHROME P450 12A4, MITOCHONDRIAL-RELATED"/>
    <property type="match status" value="1"/>
</dbReference>
<evidence type="ECO:0000259" key="8">
    <source>
        <dbReference type="PROSITE" id="PS50405"/>
    </source>
</evidence>